<organism evidence="2 3">
    <name type="scientific">Aspergillus brasiliensis</name>
    <dbReference type="NCBI Taxonomy" id="319629"/>
    <lineage>
        <taxon>Eukaryota</taxon>
        <taxon>Fungi</taxon>
        <taxon>Dikarya</taxon>
        <taxon>Ascomycota</taxon>
        <taxon>Pezizomycotina</taxon>
        <taxon>Eurotiomycetes</taxon>
        <taxon>Eurotiomycetidae</taxon>
        <taxon>Eurotiales</taxon>
        <taxon>Aspergillaceae</taxon>
        <taxon>Aspergillus</taxon>
        <taxon>Aspergillus subgen. Circumdati</taxon>
    </lineage>
</organism>
<evidence type="ECO:0000256" key="1">
    <source>
        <dbReference type="SAM" id="MobiDB-lite"/>
    </source>
</evidence>
<reference evidence="2" key="1">
    <citation type="submission" date="2022-07" db="EMBL/GenBank/DDBJ databases">
        <title>Taxonomy of Aspergillus series Nigri: significant species reduction supported by multi-species coalescent approaches.</title>
        <authorList>
            <person name="Bian C."/>
            <person name="Kusuya Y."/>
            <person name="Sklenar F."/>
            <person name="D'hooge E."/>
            <person name="Yaguchi T."/>
            <person name="Takahashi H."/>
            <person name="Hubka V."/>
        </authorList>
    </citation>
    <scope>NUCLEOTIDE SEQUENCE</scope>
    <source>
        <strain evidence="2">CBS 733.88</strain>
    </source>
</reference>
<feature type="compositionally biased region" description="Basic residues" evidence="1">
    <location>
        <begin position="43"/>
        <end position="55"/>
    </location>
</feature>
<comment type="caution">
    <text evidence="2">The sequence shown here is derived from an EMBL/GenBank/DDBJ whole genome shotgun (WGS) entry which is preliminary data.</text>
</comment>
<feature type="region of interest" description="Disordered" evidence="1">
    <location>
        <begin position="35"/>
        <end position="60"/>
    </location>
</feature>
<protein>
    <submittedName>
        <fullName evidence="2">Uncharacterized protein</fullName>
    </submittedName>
</protein>
<evidence type="ECO:0000313" key="2">
    <source>
        <dbReference type="EMBL" id="GKZ17402.1"/>
    </source>
</evidence>
<dbReference type="AlphaFoldDB" id="A0A9W5YHW3"/>
<sequence length="704" mass="80736">MPKVIKHENVKQTRQQSPAIEAFWAKVHSRRLQGGFHPNPGLMRHRRSKKPPKKNYTKEQKSEVVELYREAKSLGIPMCEFAKAISICRISLRSWVLIDNERASQERISVPEHSADTMTYLEDESDDKPYDEEGKYLYFLNLSTRQFRQVLLKESEYYKLHTFKHPVPFVGIETGRGRKIRTFEDAYAFLGGKVRTSDHTGHPQPPPAGDLPDDQLPFDAYSLAAYTDRSQPYMDGSFDIVEVNKALYELAPSFDQRAPRNRARRKPRPANPFYPEMEKCVALVCRSLYLSSDKGRYTDLRILIDNVYYQGAEVSLRTNVKHEPFQLLKMGDLSLTFSRNETFDRLFTLTKALTNNVESWIKLKHVSEDIDDWPDFTGGMNECDPSSSKGITSDDSVLEEVPQTGGVLDEQTNPSKLKYLKRQASLLKAIHKNFDMVDGVRKCGIPTCPLRHKPGSRFCIYHSEAISDLVLEFKFTDLVLPKWTLKLVPDAVGELKALKQQYENRPQHTWVIDTEFYNLKGGMSPIPFQIAIRQLDGKLLLSTNVDYDISLQDFSDQTTDWGTMKRSMPILFRRYYGGEKTNGMKPDQISTLIKQIGYRTDRTKILSWYSPLDMQCFLRLLSGDNKIVVPRLSHRGHSNFQEVNIGTLLKKLLPGSWPTTSLPLVHAAINATNGRDETKSEYHTAEYDTQAVIDVVREMIALLK</sequence>
<dbReference type="Proteomes" id="UP001143548">
    <property type="component" value="Unassembled WGS sequence"/>
</dbReference>
<proteinExistence type="predicted"/>
<gene>
    <name evidence="2" type="ORF">AbraCBS73388_008325</name>
</gene>
<name>A0A9W5YHW3_9EURO</name>
<accession>A0A9W5YHW3</accession>
<evidence type="ECO:0000313" key="3">
    <source>
        <dbReference type="Proteomes" id="UP001143548"/>
    </source>
</evidence>
<feature type="region of interest" description="Disordered" evidence="1">
    <location>
        <begin position="194"/>
        <end position="213"/>
    </location>
</feature>
<dbReference type="EMBL" id="BROQ01000005">
    <property type="protein sequence ID" value="GKZ17402.1"/>
    <property type="molecule type" value="Genomic_DNA"/>
</dbReference>